<feature type="compositionally biased region" description="Basic and acidic residues" evidence="1">
    <location>
        <begin position="654"/>
        <end position="713"/>
    </location>
</feature>
<dbReference type="InParanoid" id="A0A1E1KI11"/>
<dbReference type="PANTHER" id="PTHR36587">
    <property type="entry name" value="EXPRESSION SITE-ASSOCIATED GENE 3 (ESAG3)-LIKE PROTEIN"/>
    <property type="match status" value="1"/>
</dbReference>
<dbReference type="PANTHER" id="PTHR36587:SF2">
    <property type="entry name" value="EXPRESSION SITE-ASSOCIATED GENE 3 (ESAG3)-LIKE PROTEIN"/>
    <property type="match status" value="1"/>
</dbReference>
<dbReference type="AlphaFoldDB" id="A0A1E1KI11"/>
<evidence type="ECO:0000256" key="1">
    <source>
        <dbReference type="SAM" id="MobiDB-lite"/>
    </source>
</evidence>
<evidence type="ECO:0000313" key="3">
    <source>
        <dbReference type="EMBL" id="CZS96404.1"/>
    </source>
</evidence>
<keyword evidence="2" id="KW-0472">Membrane</keyword>
<feature type="region of interest" description="Disordered" evidence="1">
    <location>
        <begin position="625"/>
        <end position="722"/>
    </location>
</feature>
<evidence type="ECO:0000256" key="2">
    <source>
        <dbReference type="SAM" id="Phobius"/>
    </source>
</evidence>
<organism evidence="3 4">
    <name type="scientific">Rhynchosporium graminicola</name>
    <dbReference type="NCBI Taxonomy" id="2792576"/>
    <lineage>
        <taxon>Eukaryota</taxon>
        <taxon>Fungi</taxon>
        <taxon>Dikarya</taxon>
        <taxon>Ascomycota</taxon>
        <taxon>Pezizomycotina</taxon>
        <taxon>Leotiomycetes</taxon>
        <taxon>Helotiales</taxon>
        <taxon>Ploettnerulaceae</taxon>
        <taxon>Rhynchosporium</taxon>
    </lineage>
</organism>
<keyword evidence="2" id="KW-1133">Transmembrane helix</keyword>
<protein>
    <submittedName>
        <fullName evidence="3">Uncharacterized protein</fullName>
    </submittedName>
</protein>
<accession>A0A1E1KI11</accession>
<evidence type="ECO:0000313" key="4">
    <source>
        <dbReference type="Proteomes" id="UP000178129"/>
    </source>
</evidence>
<dbReference type="EMBL" id="FJUW01000012">
    <property type="protein sequence ID" value="CZS96404.1"/>
    <property type="molecule type" value="Genomic_DNA"/>
</dbReference>
<dbReference type="Proteomes" id="UP000178129">
    <property type="component" value="Unassembled WGS sequence"/>
</dbReference>
<keyword evidence="2" id="KW-0812">Transmembrane</keyword>
<dbReference type="CDD" id="cd22997">
    <property type="entry name" value="GT_LH"/>
    <property type="match status" value="1"/>
</dbReference>
<feature type="transmembrane region" description="Helical" evidence="2">
    <location>
        <begin position="38"/>
        <end position="55"/>
    </location>
</feature>
<keyword evidence="4" id="KW-1185">Reference proteome</keyword>
<name>A0A1E1KI11_9HELO</name>
<sequence>MKYGGLPGGLPQRQKSSPVKLVASHILSQMRRPGRIRFRMFLVIALFGIIFVTYGRRHPTELHFTASVLTSYIPTSITEAIATYGENEDTRWNDGESRNASNRIVIKKPKFHLLISAHQPTAKLCKTLLSAAILNYPTPVLINYGKSLDGERPGADVIKGTYGFLHGKEVRDEDMVLILEEDTLLQLPAEIAISRFIYKLEESAIQLLKKYGRVVNSNLTQVPKLHRVQKYRQTVLFSSTKECSGDPSDPACYSIPESPLPKDVYGPKTDHHVEAKSNIPRYMASGMVTGRVADLRPIYKHASEILEFEDDGKKGSQYVFSQIFGEQEYARTLSLLAAGANVPTWRNWFSSLISRPIDPSITPPNITLAPNQNHEFGIGLDYLSSVFQVMENSVEDIQVVRFDDQSAMTVPSRIGTASYKIKHVHLPKDLSMIPPPFAQSIILSTELNISNTALDEAFARDATWSSVPLLRNSIVPSSVPAILNFHGTDNNANDIWRTMWYHNSSRALLSQHVKSPVQTLATVGGEHWFDVRGGNGGAWTERGEWVPWNDICGSFDDEVFGDGLGTFKINGGDTPAGHDSQEKDGMVKGLWGKIVGVTEDEAKEKSIGDGGTVGGFTQVESAVSVQAQEDKPGDNGDGTSKNIEGGKYQLETVDEVKDVSSKSKGYEHHDDGKASGDDDKKENDKGDDSKKDDDEKDTVQRIEVENTGNKKFEFPGSADRQN</sequence>
<comment type="caution">
    <text evidence="3">The sequence shown here is derived from an EMBL/GenBank/DDBJ whole genome shotgun (WGS) entry which is preliminary data.</text>
</comment>
<gene>
    <name evidence="3" type="ORF">RCO7_04911</name>
</gene>
<reference evidence="4" key="1">
    <citation type="submission" date="2016-03" db="EMBL/GenBank/DDBJ databases">
        <authorList>
            <person name="Ploux O."/>
        </authorList>
    </citation>
    <scope>NUCLEOTIDE SEQUENCE [LARGE SCALE GENOMIC DNA]</scope>
    <source>
        <strain evidence="4">UK7</strain>
    </source>
</reference>
<proteinExistence type="predicted"/>